<comment type="cofactor">
    <cofactor evidence="1">
        <name>Mn(2+)</name>
        <dbReference type="ChEBI" id="CHEBI:29035"/>
    </cofactor>
</comment>
<keyword evidence="7" id="KW-0328">Glycosyltransferase</keyword>
<evidence type="ECO:0000256" key="15">
    <source>
        <dbReference type="ARBA" id="ARBA00048829"/>
    </source>
</evidence>
<keyword evidence="9 16" id="KW-0812">Transmembrane</keyword>
<evidence type="ECO:0000313" key="19">
    <source>
        <dbReference type="EMBL" id="OHT01525.1"/>
    </source>
</evidence>
<feature type="transmembrane region" description="Helical" evidence="16">
    <location>
        <begin position="201"/>
        <end position="218"/>
    </location>
</feature>
<feature type="transmembrane region" description="Helical" evidence="16">
    <location>
        <begin position="351"/>
        <end position="371"/>
    </location>
</feature>
<evidence type="ECO:0000256" key="3">
    <source>
        <dbReference type="ARBA" id="ARBA00004127"/>
    </source>
</evidence>
<dbReference type="GO" id="GO:0046872">
    <property type="term" value="F:metal ion binding"/>
    <property type="evidence" value="ECO:0007669"/>
    <property type="project" value="UniProtKB-KW"/>
</dbReference>
<evidence type="ECO:0000313" key="20">
    <source>
        <dbReference type="Proteomes" id="UP000179807"/>
    </source>
</evidence>
<keyword evidence="13 16" id="KW-0472">Membrane</keyword>
<feature type="transmembrane region" description="Helical" evidence="16">
    <location>
        <begin position="101"/>
        <end position="118"/>
    </location>
</feature>
<keyword evidence="14" id="KW-0464">Manganese</keyword>
<proteinExistence type="inferred from homology"/>
<keyword evidence="10" id="KW-0479">Metal-binding</keyword>
<dbReference type="VEuPathDB" id="TrichDB:TRFO_31620"/>
<evidence type="ECO:0000256" key="14">
    <source>
        <dbReference type="ARBA" id="ARBA00023211"/>
    </source>
</evidence>
<evidence type="ECO:0000256" key="5">
    <source>
        <dbReference type="ARBA" id="ARBA00010810"/>
    </source>
</evidence>
<evidence type="ECO:0000259" key="18">
    <source>
        <dbReference type="Pfam" id="PF02516"/>
    </source>
</evidence>
<organism evidence="19 20">
    <name type="scientific">Tritrichomonas foetus</name>
    <dbReference type="NCBI Taxonomy" id="1144522"/>
    <lineage>
        <taxon>Eukaryota</taxon>
        <taxon>Metamonada</taxon>
        <taxon>Parabasalia</taxon>
        <taxon>Tritrichomonadida</taxon>
        <taxon>Tritrichomonadidae</taxon>
        <taxon>Tritrichomonas</taxon>
    </lineage>
</organism>
<keyword evidence="8" id="KW-0808">Transferase</keyword>
<evidence type="ECO:0000256" key="1">
    <source>
        <dbReference type="ARBA" id="ARBA00001936"/>
    </source>
</evidence>
<feature type="chain" id="PRO_5012814310" description="dolichyl-diphosphooligosaccharide--protein glycotransferase" evidence="17">
    <location>
        <begin position="24"/>
        <end position="437"/>
    </location>
</feature>
<evidence type="ECO:0000256" key="17">
    <source>
        <dbReference type="SAM" id="SignalP"/>
    </source>
</evidence>
<dbReference type="GO" id="GO:0004579">
    <property type="term" value="F:dolichyl-diphosphooligosaccharide-protein glycotransferase activity"/>
    <property type="evidence" value="ECO:0007669"/>
    <property type="project" value="UniProtKB-EC"/>
</dbReference>
<comment type="similarity">
    <text evidence="5">Belongs to the STT3 family.</text>
</comment>
<dbReference type="PANTHER" id="PTHR13872:SF1">
    <property type="entry name" value="DOLICHYL-DIPHOSPHOOLIGOSACCHARIDE--PROTEIN GLYCOSYLTRANSFERASE SUBUNIT STT3B"/>
    <property type="match status" value="1"/>
</dbReference>
<sequence>MRFFDALILIFCSLLSFIPRISHQYSKYVSIEQFDSIFNFRCLNYIENNGLRNFFDWFDNQTWYPEGKFTGEQANSGLMVFTFLIKKFLEMIHIKIDTKTLCFMLAPFLSMLIPIYMYLFTKLMFSNRKAALFSATFSATNSAFYLNTHAGKYDNEILSIPLLLMCIYHFFKSIQTNSLSQILLCSLFYGFLSFTSGDCIYISYIFPLYIVCSIYFGYFSYNHYSAFSKFFILGLIFSFSNPHLNNSKALFLTNFSFAICIFVFLQVYMLFRYLYHNTAYKTFNSILIFTLFISLLIIFVLFLMSQQLSSHYSLSISLFTGRYLYIVLPFLKAFDFKVILSVSEQNPSVWASFWYCFGPILLLFPLGVKIIQNKMNSHVLFMNLFSISTLYLSAMMNRNLKLFVFPLIPISSIAVDSFLRNSEAKMNKNMCSSMIHF</sequence>
<dbReference type="AlphaFoldDB" id="A0A1J4JW59"/>
<dbReference type="OrthoDB" id="10261066at2759"/>
<evidence type="ECO:0000256" key="13">
    <source>
        <dbReference type="ARBA" id="ARBA00023136"/>
    </source>
</evidence>
<comment type="caution">
    <text evidence="19">The sequence shown here is derived from an EMBL/GenBank/DDBJ whole genome shotgun (WGS) entry which is preliminary data.</text>
</comment>
<name>A0A1J4JW59_9EUKA</name>
<dbReference type="RefSeq" id="XP_068354661.1">
    <property type="nucleotide sequence ID" value="XM_068508031.1"/>
</dbReference>
<feature type="transmembrane region" description="Helical" evidence="16">
    <location>
        <begin position="402"/>
        <end position="419"/>
    </location>
</feature>
<accession>A0A1J4JW59</accession>
<feature type="domain" description="Oligosaccharyl transferase STT3 N-terminal" evidence="18">
    <location>
        <begin position="27"/>
        <end position="409"/>
    </location>
</feature>
<keyword evidence="11" id="KW-0460">Magnesium</keyword>
<evidence type="ECO:0000256" key="4">
    <source>
        <dbReference type="ARBA" id="ARBA00004922"/>
    </source>
</evidence>
<evidence type="ECO:0000256" key="6">
    <source>
        <dbReference type="ARBA" id="ARBA00012605"/>
    </source>
</evidence>
<evidence type="ECO:0000256" key="8">
    <source>
        <dbReference type="ARBA" id="ARBA00022679"/>
    </source>
</evidence>
<feature type="transmembrane region" description="Helical" evidence="16">
    <location>
        <begin position="283"/>
        <end position="304"/>
    </location>
</feature>
<reference evidence="19" key="1">
    <citation type="submission" date="2016-10" db="EMBL/GenBank/DDBJ databases">
        <authorList>
            <person name="Benchimol M."/>
            <person name="Almeida L.G."/>
            <person name="Vasconcelos A.T."/>
            <person name="Perreira-Neves A."/>
            <person name="Rosa I.A."/>
            <person name="Tasca T."/>
            <person name="Bogo M.R."/>
            <person name="de Souza W."/>
        </authorList>
    </citation>
    <scope>NUCLEOTIDE SEQUENCE [LARGE SCALE GENOMIC DNA]</scope>
    <source>
        <strain evidence="19">K</strain>
    </source>
</reference>
<dbReference type="Pfam" id="PF02516">
    <property type="entry name" value="STT3"/>
    <property type="match status" value="1"/>
</dbReference>
<dbReference type="Proteomes" id="UP000179807">
    <property type="component" value="Unassembled WGS sequence"/>
</dbReference>
<evidence type="ECO:0000256" key="16">
    <source>
        <dbReference type="SAM" id="Phobius"/>
    </source>
</evidence>
<dbReference type="InterPro" id="IPR003674">
    <property type="entry name" value="Oligo_trans_STT3"/>
</dbReference>
<keyword evidence="12 16" id="KW-1133">Transmembrane helix</keyword>
<keyword evidence="17" id="KW-0732">Signal</keyword>
<comment type="pathway">
    <text evidence="4">Protein modification; protein glycosylation.</text>
</comment>
<protein>
    <recommendedName>
        <fullName evidence="6">dolichyl-diphosphooligosaccharide--protein glycotransferase</fullName>
        <ecNumber evidence="6">2.4.99.18</ecNumber>
    </recommendedName>
</protein>
<evidence type="ECO:0000256" key="10">
    <source>
        <dbReference type="ARBA" id="ARBA00022723"/>
    </source>
</evidence>
<dbReference type="InterPro" id="IPR048307">
    <property type="entry name" value="STT3_N"/>
</dbReference>
<dbReference type="GO" id="GO:0012505">
    <property type="term" value="C:endomembrane system"/>
    <property type="evidence" value="ECO:0007669"/>
    <property type="project" value="UniProtKB-SubCell"/>
</dbReference>
<dbReference type="EC" id="2.4.99.18" evidence="6"/>
<evidence type="ECO:0000256" key="7">
    <source>
        <dbReference type="ARBA" id="ARBA00022676"/>
    </source>
</evidence>
<evidence type="ECO:0000256" key="11">
    <source>
        <dbReference type="ARBA" id="ARBA00022842"/>
    </source>
</evidence>
<dbReference type="PANTHER" id="PTHR13872">
    <property type="entry name" value="DOLICHYL-DIPHOSPHOOLIGOSACCHARIDE--PROTEIN GLYCOSYLTRANSFERASE SUBUNIT"/>
    <property type="match status" value="1"/>
</dbReference>
<feature type="transmembrane region" description="Helical" evidence="16">
    <location>
        <begin position="378"/>
        <end position="396"/>
    </location>
</feature>
<feature type="transmembrane region" description="Helical" evidence="16">
    <location>
        <begin position="249"/>
        <end position="271"/>
    </location>
</feature>
<dbReference type="UniPathway" id="UPA00378"/>
<feature type="signal peptide" evidence="17">
    <location>
        <begin position="1"/>
        <end position="23"/>
    </location>
</feature>
<feature type="transmembrane region" description="Helical" evidence="16">
    <location>
        <begin position="177"/>
        <end position="194"/>
    </location>
</feature>
<keyword evidence="20" id="KW-1185">Reference proteome</keyword>
<evidence type="ECO:0000256" key="12">
    <source>
        <dbReference type="ARBA" id="ARBA00022989"/>
    </source>
</evidence>
<gene>
    <name evidence="19" type="ORF">TRFO_31620</name>
</gene>
<comment type="subcellular location">
    <subcellularLocation>
        <location evidence="3">Endomembrane system</location>
        <topology evidence="3">Multi-pass membrane protein</topology>
    </subcellularLocation>
</comment>
<comment type="catalytic activity">
    <reaction evidence="15">
        <text>a di-trans,poly-cis-dolichyl diphosphooligosaccharide + L-asparaginyl-[protein] = N(4)-(oligosaccharide-(1-&gt;4)-N-acetyl-beta-D-glucosaminyl-(1-&gt;4)-N-acetyl-beta-D-glucosaminyl)-L-asparaginyl-[protein] + a di-trans,poly-cis-dolichyl diphosphate + H(+)</text>
        <dbReference type="Rhea" id="RHEA:22980"/>
        <dbReference type="Rhea" id="RHEA-COMP:12804"/>
        <dbReference type="Rhea" id="RHEA-COMP:12805"/>
        <dbReference type="Rhea" id="RHEA-COMP:19506"/>
        <dbReference type="Rhea" id="RHEA-COMP:19509"/>
        <dbReference type="ChEBI" id="CHEBI:15378"/>
        <dbReference type="ChEBI" id="CHEBI:50347"/>
        <dbReference type="ChEBI" id="CHEBI:57497"/>
        <dbReference type="ChEBI" id="CHEBI:57570"/>
        <dbReference type="ChEBI" id="CHEBI:132529"/>
        <dbReference type="EC" id="2.4.99.18"/>
    </reaction>
</comment>
<dbReference type="GO" id="GO:0016020">
    <property type="term" value="C:membrane"/>
    <property type="evidence" value="ECO:0007669"/>
    <property type="project" value="InterPro"/>
</dbReference>
<dbReference type="GeneID" id="94842735"/>
<evidence type="ECO:0000256" key="2">
    <source>
        <dbReference type="ARBA" id="ARBA00001946"/>
    </source>
</evidence>
<dbReference type="EMBL" id="MLAK01000907">
    <property type="protein sequence ID" value="OHT01525.1"/>
    <property type="molecule type" value="Genomic_DNA"/>
</dbReference>
<evidence type="ECO:0000256" key="9">
    <source>
        <dbReference type="ARBA" id="ARBA00022692"/>
    </source>
</evidence>
<comment type="cofactor">
    <cofactor evidence="2">
        <name>Mg(2+)</name>
        <dbReference type="ChEBI" id="CHEBI:18420"/>
    </cofactor>
</comment>